<evidence type="ECO:0000313" key="6">
    <source>
        <dbReference type="Proteomes" id="UP001164286"/>
    </source>
</evidence>
<evidence type="ECO:0000256" key="4">
    <source>
        <dbReference type="SAM" id="MobiDB-lite"/>
    </source>
</evidence>
<dbReference type="PRINTS" id="PR00320">
    <property type="entry name" value="GPROTEINBRPT"/>
</dbReference>
<dbReference type="InterPro" id="IPR020472">
    <property type="entry name" value="WD40_PAC1"/>
</dbReference>
<dbReference type="InterPro" id="IPR001680">
    <property type="entry name" value="WD40_rpt"/>
</dbReference>
<evidence type="ECO:0000256" key="1">
    <source>
        <dbReference type="ARBA" id="ARBA00022574"/>
    </source>
</evidence>
<dbReference type="SMART" id="SM00320">
    <property type="entry name" value="WD40"/>
    <property type="match status" value="6"/>
</dbReference>
<evidence type="ECO:0000313" key="5">
    <source>
        <dbReference type="EMBL" id="KAI9635459.1"/>
    </source>
</evidence>
<dbReference type="InterPro" id="IPR036322">
    <property type="entry name" value="WD40_repeat_dom_sf"/>
</dbReference>
<feature type="repeat" description="WD" evidence="3">
    <location>
        <begin position="24"/>
        <end position="55"/>
    </location>
</feature>
<accession>A0AA38LV88</accession>
<dbReference type="Proteomes" id="UP001164286">
    <property type="component" value="Unassembled WGS sequence"/>
</dbReference>
<feature type="repeat" description="WD" evidence="3">
    <location>
        <begin position="70"/>
        <end position="111"/>
    </location>
</feature>
<keyword evidence="1 3" id="KW-0853">WD repeat</keyword>
<dbReference type="SUPFAM" id="SSF50978">
    <property type="entry name" value="WD40 repeat-like"/>
    <property type="match status" value="1"/>
</dbReference>
<dbReference type="InterPro" id="IPR015943">
    <property type="entry name" value="WD40/YVTN_repeat-like_dom_sf"/>
</dbReference>
<feature type="region of interest" description="Disordered" evidence="4">
    <location>
        <begin position="100"/>
        <end position="128"/>
    </location>
</feature>
<name>A0AA38LV88_9TREE</name>
<feature type="repeat" description="WD" evidence="3">
    <location>
        <begin position="138"/>
        <end position="179"/>
    </location>
</feature>
<dbReference type="GeneID" id="77732007"/>
<gene>
    <name evidence="5" type="ORF">MKK02DRAFT_44149</name>
</gene>
<sequence>MNAEAGPSTPPAGRVPAYKLSQSLNGHRRSVTALQWLTDGQALVSGGADGILNIWTSTPPSTSLGHARTIRAHRTGINSLSISPDDLYVATASDDNDIRIYPVSSPSPAASGPVSAEPEPEVQAERKTRSLTTPLRELKGHTAPVLAVAFSPKSNLLVSGSFDESAIVWDVRRGVALRQLPAHSEAVWTVGWDGEGVMVLTGSADGLIRLWDATTGQCLKTLDNDSNSPVTSALFTPNPFYLISGTAGVVRVYNIHTGKVVKTLQPTTAVVVPAPTGAANENKEGGTTVGAVVVAFTAVPECAEGMEVDGPGGKKEAWVLATTGESGVAGGKVVIWELGTRRVGQVLEGHRSAVIALAVHPSGRMVATGSLEPEKVIHVWRDDE</sequence>
<dbReference type="RefSeq" id="XP_052945236.1">
    <property type="nucleotide sequence ID" value="XM_053092802.1"/>
</dbReference>
<feature type="repeat" description="WD" evidence="3">
    <location>
        <begin position="180"/>
        <end position="221"/>
    </location>
</feature>
<dbReference type="PROSITE" id="PS50082">
    <property type="entry name" value="WD_REPEATS_2"/>
    <property type="match status" value="4"/>
</dbReference>
<dbReference type="PANTHER" id="PTHR19848:SF8">
    <property type="entry name" value="F-BOX AND WD REPEAT DOMAIN CONTAINING 7"/>
    <property type="match status" value="1"/>
</dbReference>
<dbReference type="PROSITE" id="PS00678">
    <property type="entry name" value="WD_REPEATS_1"/>
    <property type="match status" value="2"/>
</dbReference>
<dbReference type="Gene3D" id="2.130.10.10">
    <property type="entry name" value="YVTN repeat-like/Quinoprotein amine dehydrogenase"/>
    <property type="match status" value="2"/>
</dbReference>
<keyword evidence="2" id="KW-0677">Repeat</keyword>
<dbReference type="CDD" id="cd00200">
    <property type="entry name" value="WD40"/>
    <property type="match status" value="1"/>
</dbReference>
<dbReference type="EMBL" id="JAKWFO010000005">
    <property type="protein sequence ID" value="KAI9635459.1"/>
    <property type="molecule type" value="Genomic_DNA"/>
</dbReference>
<proteinExistence type="predicted"/>
<dbReference type="AlphaFoldDB" id="A0AA38LV88"/>
<reference evidence="5" key="1">
    <citation type="journal article" date="2022" name="G3 (Bethesda)">
        <title>High quality genome of the basidiomycete yeast Dioszegia hungarica PDD-24b-2 isolated from cloud water.</title>
        <authorList>
            <person name="Jarrige D."/>
            <person name="Haridas S."/>
            <person name="Bleykasten-Grosshans C."/>
            <person name="Joly M."/>
            <person name="Nadalig T."/>
            <person name="Sancelme M."/>
            <person name="Vuilleumier S."/>
            <person name="Grigoriev I.V."/>
            <person name="Amato P."/>
            <person name="Bringel F."/>
        </authorList>
    </citation>
    <scope>NUCLEOTIDE SEQUENCE</scope>
    <source>
        <strain evidence="5">PDD-24b-2</strain>
    </source>
</reference>
<feature type="compositionally biased region" description="Low complexity" evidence="4">
    <location>
        <begin position="102"/>
        <end position="117"/>
    </location>
</feature>
<dbReference type="InterPro" id="IPR019775">
    <property type="entry name" value="WD40_repeat_CS"/>
</dbReference>
<dbReference type="PROSITE" id="PS50294">
    <property type="entry name" value="WD_REPEATS_REGION"/>
    <property type="match status" value="4"/>
</dbReference>
<dbReference type="Pfam" id="PF00400">
    <property type="entry name" value="WD40"/>
    <property type="match status" value="6"/>
</dbReference>
<dbReference type="PANTHER" id="PTHR19848">
    <property type="entry name" value="WD40 REPEAT PROTEIN"/>
    <property type="match status" value="1"/>
</dbReference>
<comment type="caution">
    <text evidence="5">The sequence shown here is derived from an EMBL/GenBank/DDBJ whole genome shotgun (WGS) entry which is preliminary data.</text>
</comment>
<keyword evidence="6" id="KW-1185">Reference proteome</keyword>
<evidence type="ECO:0000256" key="3">
    <source>
        <dbReference type="PROSITE-ProRule" id="PRU00221"/>
    </source>
</evidence>
<organism evidence="5 6">
    <name type="scientific">Dioszegia hungarica</name>
    <dbReference type="NCBI Taxonomy" id="4972"/>
    <lineage>
        <taxon>Eukaryota</taxon>
        <taxon>Fungi</taxon>
        <taxon>Dikarya</taxon>
        <taxon>Basidiomycota</taxon>
        <taxon>Agaricomycotina</taxon>
        <taxon>Tremellomycetes</taxon>
        <taxon>Tremellales</taxon>
        <taxon>Bulleribasidiaceae</taxon>
        <taxon>Dioszegia</taxon>
    </lineage>
</organism>
<evidence type="ECO:0000256" key="2">
    <source>
        <dbReference type="ARBA" id="ARBA00022737"/>
    </source>
</evidence>
<protein>
    <submittedName>
        <fullName evidence="5">Chromatin binding protein</fullName>
    </submittedName>
</protein>